<dbReference type="InterPro" id="IPR016032">
    <property type="entry name" value="Sig_transdc_resp-reg_C-effctor"/>
</dbReference>
<dbReference type="SMART" id="SM00862">
    <property type="entry name" value="Trans_reg_C"/>
    <property type="match status" value="1"/>
</dbReference>
<proteinExistence type="predicted"/>
<organism evidence="4 5">
    <name type="scientific">Clostridium gelidum</name>
    <dbReference type="NCBI Taxonomy" id="704125"/>
    <lineage>
        <taxon>Bacteria</taxon>
        <taxon>Bacillati</taxon>
        <taxon>Bacillota</taxon>
        <taxon>Clostridia</taxon>
        <taxon>Eubacteriales</taxon>
        <taxon>Clostridiaceae</taxon>
        <taxon>Clostridium</taxon>
    </lineage>
</organism>
<keyword evidence="5" id="KW-1185">Reference proteome</keyword>
<feature type="DNA-binding region" description="OmpR/PhoB-type" evidence="2">
    <location>
        <begin position="1"/>
        <end position="56"/>
    </location>
</feature>
<accession>A0ABM7T1F9</accession>
<evidence type="ECO:0000313" key="4">
    <source>
        <dbReference type="EMBL" id="BCZ45042.1"/>
    </source>
</evidence>
<dbReference type="SUPFAM" id="SSF46894">
    <property type="entry name" value="C-terminal effector domain of the bipartite response regulators"/>
    <property type="match status" value="1"/>
</dbReference>
<dbReference type="EMBL" id="AP024849">
    <property type="protein sequence ID" value="BCZ45042.1"/>
    <property type="molecule type" value="Genomic_DNA"/>
</dbReference>
<dbReference type="RefSeq" id="WP_224036674.1">
    <property type="nucleotide sequence ID" value="NZ_AP024849.1"/>
</dbReference>
<name>A0ABM7T1F9_9CLOT</name>
<dbReference type="PROSITE" id="PS51755">
    <property type="entry name" value="OMPR_PHOB"/>
    <property type="match status" value="1"/>
</dbReference>
<dbReference type="Pfam" id="PF00486">
    <property type="entry name" value="Trans_reg_C"/>
    <property type="match status" value="1"/>
</dbReference>
<evidence type="ECO:0000256" key="2">
    <source>
        <dbReference type="PROSITE-ProRule" id="PRU01091"/>
    </source>
</evidence>
<feature type="domain" description="OmpR/PhoB-type" evidence="3">
    <location>
        <begin position="1"/>
        <end position="56"/>
    </location>
</feature>
<dbReference type="CDD" id="cd00383">
    <property type="entry name" value="trans_reg_C"/>
    <property type="match status" value="1"/>
</dbReference>
<dbReference type="Gene3D" id="1.10.10.10">
    <property type="entry name" value="Winged helix-like DNA-binding domain superfamily/Winged helix DNA-binding domain"/>
    <property type="match status" value="1"/>
</dbReference>
<sequence length="56" mass="6792">MFSTEKIFERIWGEEEFEVDNTVMVHIRNLRDKIEDDNKHPKYIKTVWGVGYKFGD</sequence>
<dbReference type="Proteomes" id="UP000824633">
    <property type="component" value="Chromosome"/>
</dbReference>
<gene>
    <name evidence="4" type="ORF">psyc5s11_11090</name>
</gene>
<protein>
    <recommendedName>
        <fullName evidence="3">OmpR/PhoB-type domain-containing protein</fullName>
    </recommendedName>
</protein>
<evidence type="ECO:0000256" key="1">
    <source>
        <dbReference type="ARBA" id="ARBA00023125"/>
    </source>
</evidence>
<dbReference type="InterPro" id="IPR036388">
    <property type="entry name" value="WH-like_DNA-bd_sf"/>
</dbReference>
<dbReference type="InterPro" id="IPR001867">
    <property type="entry name" value="OmpR/PhoB-type_DNA-bd"/>
</dbReference>
<evidence type="ECO:0000313" key="5">
    <source>
        <dbReference type="Proteomes" id="UP000824633"/>
    </source>
</evidence>
<keyword evidence="1 2" id="KW-0238">DNA-binding</keyword>
<reference evidence="5" key="1">
    <citation type="submission" date="2021-07" db="EMBL/GenBank/DDBJ databases">
        <title>Complete genome sequencing of a Clostridium isolate.</title>
        <authorList>
            <person name="Ueki A."/>
            <person name="Tonouchi A."/>
        </authorList>
    </citation>
    <scope>NUCLEOTIDE SEQUENCE [LARGE SCALE GENOMIC DNA]</scope>
    <source>
        <strain evidence="5">C5S11</strain>
    </source>
</reference>
<evidence type="ECO:0000259" key="3">
    <source>
        <dbReference type="PROSITE" id="PS51755"/>
    </source>
</evidence>